<evidence type="ECO:0000313" key="2">
    <source>
        <dbReference type="EMBL" id="KAJ3698263.1"/>
    </source>
</evidence>
<dbReference type="InterPro" id="IPR025322">
    <property type="entry name" value="PADRE_dom"/>
</dbReference>
<keyword evidence="3" id="KW-1185">Reference proteome</keyword>
<feature type="region of interest" description="Disordered" evidence="1">
    <location>
        <begin position="190"/>
        <end position="215"/>
    </location>
</feature>
<feature type="compositionally biased region" description="Polar residues" evidence="1">
    <location>
        <begin position="50"/>
        <end position="60"/>
    </location>
</feature>
<sequence>MGNCQAAEVATVIIQHPGGKVERVYWSVSASRVMADNPGHYVAVIITAPASSGGDTNNKTGSKHSGRRKDPGTDGHAPVVKHLKLLRPDDMLLMGHVYRLVSFEEVVRKFETKRHAKLAKFAMNSGNVEMSTSSANGRRESRKEGQGGNAMKAESEKNPVMAEAARDKSEEDEEADELVSVAQALISAGNNNSLLGSRRSQWKPALQSISEVAGT</sequence>
<dbReference type="AlphaFoldDB" id="A0AAD6ER89"/>
<organism evidence="2 3">
    <name type="scientific">Rhynchospora tenuis</name>
    <dbReference type="NCBI Taxonomy" id="198213"/>
    <lineage>
        <taxon>Eukaryota</taxon>
        <taxon>Viridiplantae</taxon>
        <taxon>Streptophyta</taxon>
        <taxon>Embryophyta</taxon>
        <taxon>Tracheophyta</taxon>
        <taxon>Spermatophyta</taxon>
        <taxon>Magnoliopsida</taxon>
        <taxon>Liliopsida</taxon>
        <taxon>Poales</taxon>
        <taxon>Cyperaceae</taxon>
        <taxon>Cyperoideae</taxon>
        <taxon>Rhynchosporeae</taxon>
        <taxon>Rhynchospora</taxon>
    </lineage>
</organism>
<proteinExistence type="predicted"/>
<name>A0AAD6ER89_9POAL</name>
<feature type="region of interest" description="Disordered" evidence="1">
    <location>
        <begin position="129"/>
        <end position="178"/>
    </location>
</feature>
<feature type="region of interest" description="Disordered" evidence="1">
    <location>
        <begin position="50"/>
        <end position="77"/>
    </location>
</feature>
<dbReference type="EMBL" id="JAMRDG010000001">
    <property type="protein sequence ID" value="KAJ3698263.1"/>
    <property type="molecule type" value="Genomic_DNA"/>
</dbReference>
<gene>
    <name evidence="2" type="ORF">LUZ61_001968</name>
</gene>
<reference evidence="2 3" key="1">
    <citation type="journal article" date="2022" name="Cell">
        <title>Repeat-based holocentromeres influence genome architecture and karyotype evolution.</title>
        <authorList>
            <person name="Hofstatter P.G."/>
            <person name="Thangavel G."/>
            <person name="Lux T."/>
            <person name="Neumann P."/>
            <person name="Vondrak T."/>
            <person name="Novak P."/>
            <person name="Zhang M."/>
            <person name="Costa L."/>
            <person name="Castellani M."/>
            <person name="Scott A."/>
            <person name="Toegelov H."/>
            <person name="Fuchs J."/>
            <person name="Mata-Sucre Y."/>
            <person name="Dias Y."/>
            <person name="Vanzela A.L.L."/>
            <person name="Huettel B."/>
            <person name="Almeida C.C.S."/>
            <person name="Simkova H."/>
            <person name="Souza G."/>
            <person name="Pedrosa-Harand A."/>
            <person name="Macas J."/>
            <person name="Mayer K.F.X."/>
            <person name="Houben A."/>
            <person name="Marques A."/>
        </authorList>
    </citation>
    <scope>NUCLEOTIDE SEQUENCE [LARGE SCALE GENOMIC DNA]</scope>
    <source>
        <strain evidence="2">RhyTen1mFocal</strain>
    </source>
</reference>
<dbReference type="Pfam" id="PF14009">
    <property type="entry name" value="PADRE"/>
    <property type="match status" value="1"/>
</dbReference>
<dbReference type="PANTHER" id="PTHR33413">
    <property type="entry name" value="EXPRESSED PROTEIN"/>
    <property type="match status" value="1"/>
</dbReference>
<evidence type="ECO:0000313" key="3">
    <source>
        <dbReference type="Proteomes" id="UP001210211"/>
    </source>
</evidence>
<feature type="compositionally biased region" description="Polar residues" evidence="1">
    <location>
        <begin position="190"/>
        <end position="199"/>
    </location>
</feature>
<comment type="caution">
    <text evidence="2">The sequence shown here is derived from an EMBL/GenBank/DDBJ whole genome shotgun (WGS) entry which is preliminary data.</text>
</comment>
<accession>A0AAD6ER89</accession>
<protein>
    <submittedName>
        <fullName evidence="2">Uncharacterized protein</fullName>
    </submittedName>
</protein>
<dbReference type="PANTHER" id="PTHR33413:SF1">
    <property type="entry name" value="EXPRESSED PROTEIN"/>
    <property type="match status" value="1"/>
</dbReference>
<dbReference type="Proteomes" id="UP001210211">
    <property type="component" value="Unassembled WGS sequence"/>
</dbReference>
<evidence type="ECO:0000256" key="1">
    <source>
        <dbReference type="SAM" id="MobiDB-lite"/>
    </source>
</evidence>